<name>A0A1H0B6H9_9RHOB</name>
<keyword evidence="3" id="KW-1185">Reference proteome</keyword>
<protein>
    <submittedName>
        <fullName evidence="2">Uncharacterized protein</fullName>
    </submittedName>
</protein>
<evidence type="ECO:0000313" key="3">
    <source>
        <dbReference type="Proteomes" id="UP000324252"/>
    </source>
</evidence>
<dbReference type="InterPro" id="IPR045386">
    <property type="entry name" value="DUF6525"/>
</dbReference>
<organism evidence="2 3">
    <name type="scientific">Lutimaribacter pacificus</name>
    <dbReference type="NCBI Taxonomy" id="391948"/>
    <lineage>
        <taxon>Bacteria</taxon>
        <taxon>Pseudomonadati</taxon>
        <taxon>Pseudomonadota</taxon>
        <taxon>Alphaproteobacteria</taxon>
        <taxon>Rhodobacterales</taxon>
        <taxon>Roseobacteraceae</taxon>
        <taxon>Lutimaribacter</taxon>
    </lineage>
</organism>
<accession>A0A1H0B6H9</accession>
<dbReference type="EMBL" id="FQZZ01000001">
    <property type="protein sequence ID" value="SHJ59834.1"/>
    <property type="molecule type" value="Genomic_DNA"/>
</dbReference>
<reference evidence="2 3" key="1">
    <citation type="submission" date="2016-11" db="EMBL/GenBank/DDBJ databases">
        <authorList>
            <person name="Varghese N."/>
            <person name="Submissions S."/>
        </authorList>
    </citation>
    <scope>NUCLEOTIDE SEQUENCE [LARGE SCALE GENOMIC DNA]</scope>
    <source>
        <strain evidence="2 3">DSM 29620</strain>
    </source>
</reference>
<dbReference type="AlphaFoldDB" id="A0A1H0B6H9"/>
<proteinExistence type="predicted"/>
<feature type="region of interest" description="Disordered" evidence="1">
    <location>
        <begin position="78"/>
        <end position="98"/>
    </location>
</feature>
<dbReference type="Pfam" id="PF20135">
    <property type="entry name" value="DUF6525"/>
    <property type="match status" value="1"/>
</dbReference>
<dbReference type="Proteomes" id="UP000324252">
    <property type="component" value="Unassembled WGS sequence"/>
</dbReference>
<gene>
    <name evidence="2" type="ORF">SAMN05444142_101757</name>
</gene>
<evidence type="ECO:0000256" key="1">
    <source>
        <dbReference type="SAM" id="MobiDB-lite"/>
    </source>
</evidence>
<evidence type="ECO:0000313" key="2">
    <source>
        <dbReference type="EMBL" id="SHJ59834.1"/>
    </source>
</evidence>
<dbReference type="RefSeq" id="WP_223227953.1">
    <property type="nucleotide sequence ID" value="NZ_FNIO01000001.1"/>
</dbReference>
<sequence length="98" mass="10794">MSGNLGRTGLRRRARACAPMREFDRLPGPLRRWLAQAALPWSPRSARRIYERELRRCGDAGRAIARLSLIEAQTLAGAVPGADQNGRSRGRVADSGLQ</sequence>